<protein>
    <recommendedName>
        <fullName evidence="3">GUN4-like domain-containing protein</fullName>
    </recommendedName>
</protein>
<dbReference type="Proteomes" id="UP000323569">
    <property type="component" value="Unassembled WGS sequence"/>
</dbReference>
<sequence length="33" mass="3812">MSLQREVELKSDAGMDYSKLRDLLKAGKWKEAD</sequence>
<accession>A0A5A5RI91</accession>
<dbReference type="AlphaFoldDB" id="A0A5A5RI91"/>
<dbReference type="Gene3D" id="1.25.40.620">
    <property type="match status" value="1"/>
</dbReference>
<proteinExistence type="predicted"/>
<comment type="caution">
    <text evidence="1">The sequence shown here is derived from an EMBL/GenBank/DDBJ whole genome shotgun (WGS) entry which is preliminary data.</text>
</comment>
<dbReference type="SUPFAM" id="SSF140869">
    <property type="entry name" value="GUN4-like"/>
    <property type="match status" value="1"/>
</dbReference>
<name>A0A5A5RI91_MICAE</name>
<dbReference type="InterPro" id="IPR037215">
    <property type="entry name" value="GUN4-like_sf"/>
</dbReference>
<evidence type="ECO:0008006" key="3">
    <source>
        <dbReference type="Google" id="ProtNLM"/>
    </source>
</evidence>
<evidence type="ECO:0000313" key="2">
    <source>
        <dbReference type="Proteomes" id="UP000323569"/>
    </source>
</evidence>
<dbReference type="EMBL" id="BHVO01000080">
    <property type="protein sequence ID" value="GCA72046.1"/>
    <property type="molecule type" value="Genomic_DNA"/>
</dbReference>
<gene>
    <name evidence="1" type="ORF">MiYa_03593</name>
</gene>
<organism evidence="1 2">
    <name type="scientific">Microcystis aeruginosa NIES-2519</name>
    <dbReference type="NCBI Taxonomy" id="2303981"/>
    <lineage>
        <taxon>Bacteria</taxon>
        <taxon>Bacillati</taxon>
        <taxon>Cyanobacteriota</taxon>
        <taxon>Cyanophyceae</taxon>
        <taxon>Oscillatoriophycideae</taxon>
        <taxon>Chroococcales</taxon>
        <taxon>Microcystaceae</taxon>
        <taxon>Microcystis</taxon>
    </lineage>
</organism>
<reference evidence="1 2" key="1">
    <citation type="submission" date="2018-09" db="EMBL/GenBank/DDBJ databases">
        <title>Evolutionary history of phycoerythrin pigmentation in the water bloom-forming cyanobacterium Microcystis aeruginosa.</title>
        <authorList>
            <person name="Tanabe Y."/>
            <person name="Tanabe Y."/>
            <person name="Yamaguchi H."/>
        </authorList>
    </citation>
    <scope>NUCLEOTIDE SEQUENCE [LARGE SCALE GENOMIC DNA]</scope>
    <source>
        <strain evidence="1 2">NIES-2519</strain>
    </source>
</reference>
<evidence type="ECO:0000313" key="1">
    <source>
        <dbReference type="EMBL" id="GCA72046.1"/>
    </source>
</evidence>